<protein>
    <recommendedName>
        <fullName evidence="5">Glutamine amidotransferase type-2 domain-containing protein</fullName>
    </recommendedName>
</protein>
<dbReference type="EMBL" id="JAGTXO010000023">
    <property type="protein sequence ID" value="KAG8461906.1"/>
    <property type="molecule type" value="Genomic_DNA"/>
</dbReference>
<dbReference type="OMA" id="ETHWHEW"/>
<feature type="compositionally biased region" description="Basic residues" evidence="1">
    <location>
        <begin position="804"/>
        <end position="837"/>
    </location>
</feature>
<keyword evidence="2" id="KW-1133">Transmembrane helix</keyword>
<feature type="transmembrane region" description="Helical" evidence="2">
    <location>
        <begin position="910"/>
        <end position="939"/>
    </location>
</feature>
<keyword evidence="2" id="KW-0812">Transmembrane</keyword>
<evidence type="ECO:0000313" key="3">
    <source>
        <dbReference type="EMBL" id="KAG8461906.1"/>
    </source>
</evidence>
<feature type="region of interest" description="Disordered" evidence="1">
    <location>
        <begin position="737"/>
        <end position="758"/>
    </location>
</feature>
<proteinExistence type="predicted"/>
<reference evidence="3" key="1">
    <citation type="submission" date="2021-05" db="EMBL/GenBank/DDBJ databases">
        <title>The genome of the haptophyte Pavlova lutheri (Diacronema luteri, Pavlovales) - a model for lipid biosynthesis in eukaryotic algae.</title>
        <authorList>
            <person name="Hulatt C.J."/>
            <person name="Posewitz M.C."/>
        </authorList>
    </citation>
    <scope>NUCLEOTIDE SEQUENCE</scope>
    <source>
        <strain evidence="3">NIVA-4/92</strain>
    </source>
</reference>
<dbReference type="OrthoDB" id="40822at2759"/>
<gene>
    <name evidence="3" type="ORF">KFE25_013925</name>
</gene>
<evidence type="ECO:0000256" key="2">
    <source>
        <dbReference type="SAM" id="Phobius"/>
    </source>
</evidence>
<organism evidence="3 4">
    <name type="scientific">Diacronema lutheri</name>
    <name type="common">Unicellular marine alga</name>
    <name type="synonym">Monochrysis lutheri</name>
    <dbReference type="NCBI Taxonomy" id="2081491"/>
    <lineage>
        <taxon>Eukaryota</taxon>
        <taxon>Haptista</taxon>
        <taxon>Haptophyta</taxon>
        <taxon>Pavlovophyceae</taxon>
        <taxon>Pavlovales</taxon>
        <taxon>Pavlovaceae</taxon>
        <taxon>Diacronema</taxon>
    </lineage>
</organism>
<comment type="caution">
    <text evidence="3">The sequence shown here is derived from an EMBL/GenBank/DDBJ whole genome shotgun (WGS) entry which is preliminary data.</text>
</comment>
<keyword evidence="4" id="KW-1185">Reference proteome</keyword>
<keyword evidence="2" id="KW-0472">Membrane</keyword>
<evidence type="ECO:0000256" key="1">
    <source>
        <dbReference type="SAM" id="MobiDB-lite"/>
    </source>
</evidence>
<accession>A0A8J5X648</accession>
<sequence length="1357" mass="145372">MCGNLGLLIVYDSFGRLVVQTVALPPRADSLKEPAAILREMVAATEIRGGQAGGLSAFEFSSSPSAAAPAVGRVRAIARKRYPLADDLAALFRGKCPSGKRAGVAALSVVGHTRFATGSLNKVPELHPHDWGASGYRGENRPFDVERVWRWDPAEAALVARDVQFGVHLTHNGDFDACELYAGIVLNSELGLWLERALHTPNSTTGDSPKMAGLVSLMRVQGRWAPAARLAWLRVVCRRTTDLSGGERLSKGAPDVCPTAAAWAEWAAFFEAGWERHRHAIVVPPSSADGGSAADAAGYAIAPAGVRALCADLAAELADAPAHRTRHPLAAVDGWAAETMRAFVHHAVRGFLHADLYDALAEALSRAHGSFGLQVHCTLEPGVVALGCKGQPMGIAFSADQPLVLFGSEASALQVAVTASGRPLTTKLDLDETGEVVRVGPPAPLAAGCYSARGRRATSGTAGLVVGGGLVELRAYALEAGYEARRVALQARCRPIDEGTPPFDPLTDQVALDLRETPAVLHAIDQDWADPASPSREAASALGDYLLQRMEVRRAARLDTIDLLIGGVEVSLWLAQQFASDMRAVFPSLTVKCVSTNKLLGISGFSPRRTFFAGNERISATQIKDAAVLLVSQSGQTFPSLHATRLLASLAPERVWLLTGTKASKMEAALAAARLARGEQLAAPRVILTQSGHRPAEPSSLAVAAAHHTLTHLLLHLATHVRNHAPGSRLVQPWERQHEPATDAPPHSFPPSPPLGPTPAPVPALAVLAEPVAPAPAGALHANPYALALADANATHAVPVVPAHHAHPGGHAHGNHGHHGHGHGHGRAHHRHGHGHGARAPLLSDSDELLIRLSDGCLADMRMMVATSVVRNVATLVGADQEGKPLDESGPRRALLEQGRRWAAHVREPWIVLVLVGCYVFVTLVLGIPIVGLVARLLLRAAGVRAQLGWSLDEPLASADQHVGYTVLGFIVRLCDAAIYVFLGKLITWGSRLAGGRPLWARHGKRTLVIVESPTNHQMLEAFVSKLFAQSYSFCSLDVHGASGVDHFVHRFTHRVSRGVLIAVGRPDGRLCCLAKTEASLILACKQAAFIANPAYSMADDSGNAPEIVSLGHNPFKPAGVVSHIALPSSQRRRFVDELVYEKLHEVQGELTLKPTRVLNTITTRMLTELTSHGYRSLAHQALRGIEASVLFHAFKELPMGAHFIPREDRTRAVVPPPAANLIAAIRASSVMLRETAGPGSDDPHERLAFATKLDARTHEIQDRQLILQQFYEGRVAALERYISFCVMFHAMAAESSRPWLLRPWNIARSQSNLRVATTAAPVSASDASNDSETVLSETRIKLRLMAIKLRRIISHM</sequence>
<evidence type="ECO:0008006" key="5">
    <source>
        <dbReference type="Google" id="ProtNLM"/>
    </source>
</evidence>
<feature type="region of interest" description="Disordered" evidence="1">
    <location>
        <begin position="802"/>
        <end position="841"/>
    </location>
</feature>
<dbReference type="Proteomes" id="UP000751190">
    <property type="component" value="Unassembled WGS sequence"/>
</dbReference>
<feature type="compositionally biased region" description="Pro residues" evidence="1">
    <location>
        <begin position="747"/>
        <end position="758"/>
    </location>
</feature>
<name>A0A8J5X648_DIALT</name>
<evidence type="ECO:0000313" key="4">
    <source>
        <dbReference type="Proteomes" id="UP000751190"/>
    </source>
</evidence>